<feature type="region of interest" description="Disordered" evidence="1">
    <location>
        <begin position="1"/>
        <end position="57"/>
    </location>
</feature>
<evidence type="ECO:0000256" key="1">
    <source>
        <dbReference type="SAM" id="MobiDB-lite"/>
    </source>
</evidence>
<feature type="compositionally biased region" description="Polar residues" evidence="1">
    <location>
        <begin position="42"/>
        <end position="57"/>
    </location>
</feature>
<feature type="compositionally biased region" description="Polar residues" evidence="1">
    <location>
        <begin position="1"/>
        <end position="29"/>
    </location>
</feature>
<evidence type="ECO:0000313" key="2">
    <source>
        <dbReference type="EMBL" id="CAG8954397.1"/>
    </source>
</evidence>
<protein>
    <recommendedName>
        <fullName evidence="4">C2H2-type domain-containing protein</fullName>
    </recommendedName>
</protein>
<name>A0A9N9PUC9_9HELO</name>
<accession>A0A9N9PUC9</accession>
<evidence type="ECO:0000313" key="3">
    <source>
        <dbReference type="Proteomes" id="UP000696280"/>
    </source>
</evidence>
<organism evidence="2 3">
    <name type="scientific">Hymenoscyphus fraxineus</name>
    <dbReference type="NCBI Taxonomy" id="746836"/>
    <lineage>
        <taxon>Eukaryota</taxon>
        <taxon>Fungi</taxon>
        <taxon>Dikarya</taxon>
        <taxon>Ascomycota</taxon>
        <taxon>Pezizomycotina</taxon>
        <taxon>Leotiomycetes</taxon>
        <taxon>Helotiales</taxon>
        <taxon>Helotiaceae</taxon>
        <taxon>Hymenoscyphus</taxon>
    </lineage>
</organism>
<dbReference type="Proteomes" id="UP000696280">
    <property type="component" value="Unassembled WGS sequence"/>
</dbReference>
<dbReference type="AlphaFoldDB" id="A0A9N9PUC9"/>
<keyword evidence="3" id="KW-1185">Reference proteome</keyword>
<gene>
    <name evidence="2" type="ORF">HYFRA_00006024</name>
</gene>
<evidence type="ECO:0008006" key="4">
    <source>
        <dbReference type="Google" id="ProtNLM"/>
    </source>
</evidence>
<dbReference type="EMBL" id="CAJVRL010000056">
    <property type="protein sequence ID" value="CAG8954397.1"/>
    <property type="molecule type" value="Genomic_DNA"/>
</dbReference>
<feature type="region of interest" description="Disordered" evidence="1">
    <location>
        <begin position="330"/>
        <end position="352"/>
    </location>
</feature>
<dbReference type="OrthoDB" id="2687452at2759"/>
<sequence length="423" mass="48273">MDQQNRLQYSQFPSQPSWTGEYTEWQSEYQRGAWGTTGGEPMSTTNSNSTVYSQNSTYSDGTTATSMSLPYTLDSPSAENVQFSPGPGPGYSAAFGDMSLGESSSASTAYFPPQYQYPVQDAQPTPSSLGWDMTVMKVQDFYDFVVEKGNEPYLQLRGQFQDNSKPPIVFLDKDSHESHKKRHPCLYPGRSCWKNGLQPIFARTADLERHYNVVHDGSSGERFACDYLKCTRHNDTFTRKDHCRDHYKEYHKEDIGEYKGSKSAKDKSRWQAKQREWEAERKIDPYWWRCAKCLERVKIEKSGWMCPGCKKECDGNRYEARMRLLDSNSSRTCTDDRALGDPDPNPALQTDSNSTYHSYLNCSTCNDTGYVGSEMEGYSPCLYCTGTDTYPYDDARNGNESYEEAPPSWSQRGYDYGCEDVTR</sequence>
<proteinExistence type="predicted"/>
<comment type="caution">
    <text evidence="2">The sequence shown here is derived from an EMBL/GenBank/DDBJ whole genome shotgun (WGS) entry which is preliminary data.</text>
</comment>
<reference evidence="2" key="1">
    <citation type="submission" date="2021-07" db="EMBL/GenBank/DDBJ databases">
        <authorList>
            <person name="Durling M."/>
        </authorList>
    </citation>
    <scope>NUCLEOTIDE SEQUENCE</scope>
</reference>